<keyword evidence="2" id="KW-1185">Reference proteome</keyword>
<organism evidence="1 2">
    <name type="scientific">Microscilla marina ATCC 23134</name>
    <dbReference type="NCBI Taxonomy" id="313606"/>
    <lineage>
        <taxon>Bacteria</taxon>
        <taxon>Pseudomonadati</taxon>
        <taxon>Bacteroidota</taxon>
        <taxon>Cytophagia</taxon>
        <taxon>Cytophagales</taxon>
        <taxon>Microscillaceae</taxon>
        <taxon>Microscilla</taxon>
    </lineage>
</organism>
<reference evidence="1 2" key="1">
    <citation type="submission" date="2007-01" db="EMBL/GenBank/DDBJ databases">
        <authorList>
            <person name="Haygood M."/>
            <person name="Podell S."/>
            <person name="Anderson C."/>
            <person name="Hopkinson B."/>
            <person name="Roe K."/>
            <person name="Barbeau K."/>
            <person name="Gaasterland T."/>
            <person name="Ferriera S."/>
            <person name="Johnson J."/>
            <person name="Kravitz S."/>
            <person name="Beeson K."/>
            <person name="Sutton G."/>
            <person name="Rogers Y.-H."/>
            <person name="Friedman R."/>
            <person name="Frazier M."/>
            <person name="Venter J.C."/>
        </authorList>
    </citation>
    <scope>NUCLEOTIDE SEQUENCE [LARGE SCALE GENOMIC DNA]</scope>
    <source>
        <strain evidence="1 2">ATCC 23134</strain>
    </source>
</reference>
<comment type="caution">
    <text evidence="1">The sequence shown here is derived from an EMBL/GenBank/DDBJ whole genome shotgun (WGS) entry which is preliminary data.</text>
</comment>
<evidence type="ECO:0000313" key="2">
    <source>
        <dbReference type="Proteomes" id="UP000004095"/>
    </source>
</evidence>
<gene>
    <name evidence="1" type="ORF">M23134_01111</name>
</gene>
<evidence type="ECO:0000313" key="1">
    <source>
        <dbReference type="EMBL" id="EAY30787.1"/>
    </source>
</evidence>
<protein>
    <submittedName>
        <fullName evidence="1">Uncharacterized protein</fullName>
    </submittedName>
</protein>
<name>A1ZFL3_MICM2</name>
<accession>A1ZFL3</accession>
<sequence length="205" mass="24497">MSKISLLVKAWYATHDRTILKQIFEEIQESNTNFFGACFKTWTNKHAIDDANECIQKFCEALYAKLLKEDDLKPIENFEQYCSTVRRRIFWNFKKEKEKRRTATPISSNTTNDTMEHLPEAEAPPLENHIWEVYQDFIRDAPRSDLSYAIFKLRIEEKLNHQCIADQLNKKFALQGNQVLNADRVRKRYSKMLSKWRKYYDKTLD</sequence>
<dbReference type="EMBL" id="AAWS01000005">
    <property type="protein sequence ID" value="EAY30787.1"/>
    <property type="molecule type" value="Genomic_DNA"/>
</dbReference>
<dbReference type="RefSeq" id="WP_002694490.1">
    <property type="nucleotide sequence ID" value="NZ_AAWS01000005.1"/>
</dbReference>
<proteinExistence type="predicted"/>
<dbReference type="Proteomes" id="UP000004095">
    <property type="component" value="Unassembled WGS sequence"/>
</dbReference>
<dbReference type="AlphaFoldDB" id="A1ZFL3"/>